<accession>A0A5C3MM95</accession>
<dbReference type="InterPro" id="IPR046938">
    <property type="entry name" value="DNA_clamp_sf"/>
</dbReference>
<organism evidence="7 8">
    <name type="scientific">Heliocybe sulcata</name>
    <dbReference type="NCBI Taxonomy" id="5364"/>
    <lineage>
        <taxon>Eukaryota</taxon>
        <taxon>Fungi</taxon>
        <taxon>Dikarya</taxon>
        <taxon>Basidiomycota</taxon>
        <taxon>Agaricomycotina</taxon>
        <taxon>Agaricomycetes</taxon>
        <taxon>Gloeophyllales</taxon>
        <taxon>Gloeophyllaceae</taxon>
        <taxon>Heliocybe</taxon>
    </lineage>
</organism>
<keyword evidence="8" id="KW-1185">Reference proteome</keyword>
<dbReference type="PANTHER" id="PTHR10870:SF0">
    <property type="entry name" value="CELL CYCLE CHECKPOINT PROTEIN RAD1"/>
    <property type="match status" value="1"/>
</dbReference>
<dbReference type="GO" id="GO:0000077">
    <property type="term" value="P:DNA damage checkpoint signaling"/>
    <property type="evidence" value="ECO:0007669"/>
    <property type="project" value="InterPro"/>
</dbReference>
<evidence type="ECO:0000256" key="6">
    <source>
        <dbReference type="SAM" id="MobiDB-lite"/>
    </source>
</evidence>
<dbReference type="GO" id="GO:0006281">
    <property type="term" value="P:DNA repair"/>
    <property type="evidence" value="ECO:0007669"/>
    <property type="project" value="UniProtKB-KW"/>
</dbReference>
<keyword evidence="5" id="KW-0539">Nucleus</keyword>
<dbReference type="SUPFAM" id="SSF55979">
    <property type="entry name" value="DNA clamp"/>
    <property type="match status" value="1"/>
</dbReference>
<dbReference type="GO" id="GO:0030896">
    <property type="term" value="C:checkpoint clamp complex"/>
    <property type="evidence" value="ECO:0007669"/>
    <property type="project" value="TreeGrafter"/>
</dbReference>
<evidence type="ECO:0000256" key="3">
    <source>
        <dbReference type="ARBA" id="ARBA00022763"/>
    </source>
</evidence>
<sequence length="345" mass="38209">MPSATNASAEPAKPVFTASCHDVRYLTALLRGISFSNRATVMAHEGGLRFSVEEARTMTGDSYVHSWIFDEYEYNDPDFTQSQSQTQSSQATVVPFEIRLNTLIECLNIFGTAGLSSGSKQQHKKPRNNIGDDDDDSDRDGPLDKFFQGNTKGTGMRMSYAGAGYPLTLILAESSSGPTATCEITTFDSDPEDRLEVEIDNEDIALKVILKSSWLRDALSELDPSCEKLTFFGNPPSQSNNTSRSTPSPLFRILAEGMFGSTEMDYPNDREVVETFICQEPARFSYRFSHISKTLKALQVSIKTSLRIDSKGALGMQFLMPSGQAKEDDGTLFVEFRCIPLDDRL</sequence>
<feature type="region of interest" description="Disordered" evidence="6">
    <location>
        <begin position="115"/>
        <end position="149"/>
    </location>
</feature>
<name>A0A5C3MM95_9AGAM</name>
<protein>
    <submittedName>
        <fullName evidence="7">Rad1-domain-containing protein</fullName>
    </submittedName>
</protein>
<evidence type="ECO:0000256" key="5">
    <source>
        <dbReference type="ARBA" id="ARBA00023242"/>
    </source>
</evidence>
<gene>
    <name evidence="7" type="ORF">OE88DRAFT_1066169</name>
</gene>
<dbReference type="AlphaFoldDB" id="A0A5C3MM95"/>
<dbReference type="Gene3D" id="3.70.10.10">
    <property type="match status" value="1"/>
</dbReference>
<dbReference type="EMBL" id="ML213534">
    <property type="protein sequence ID" value="TFK46027.1"/>
    <property type="molecule type" value="Genomic_DNA"/>
</dbReference>
<evidence type="ECO:0000256" key="1">
    <source>
        <dbReference type="ARBA" id="ARBA00004123"/>
    </source>
</evidence>
<dbReference type="Pfam" id="PF02144">
    <property type="entry name" value="Rad1"/>
    <property type="match status" value="1"/>
</dbReference>
<dbReference type="PRINTS" id="PR01245">
    <property type="entry name" value="RAD1REC1"/>
</dbReference>
<evidence type="ECO:0000313" key="7">
    <source>
        <dbReference type="EMBL" id="TFK46027.1"/>
    </source>
</evidence>
<dbReference type="STRING" id="5364.A0A5C3MM95"/>
<reference evidence="7 8" key="1">
    <citation type="journal article" date="2019" name="Nat. Ecol. Evol.">
        <title>Megaphylogeny resolves global patterns of mushroom evolution.</title>
        <authorList>
            <person name="Varga T."/>
            <person name="Krizsan K."/>
            <person name="Foldi C."/>
            <person name="Dima B."/>
            <person name="Sanchez-Garcia M."/>
            <person name="Sanchez-Ramirez S."/>
            <person name="Szollosi G.J."/>
            <person name="Szarkandi J.G."/>
            <person name="Papp V."/>
            <person name="Albert L."/>
            <person name="Andreopoulos W."/>
            <person name="Angelini C."/>
            <person name="Antonin V."/>
            <person name="Barry K.W."/>
            <person name="Bougher N.L."/>
            <person name="Buchanan P."/>
            <person name="Buyck B."/>
            <person name="Bense V."/>
            <person name="Catcheside P."/>
            <person name="Chovatia M."/>
            <person name="Cooper J."/>
            <person name="Damon W."/>
            <person name="Desjardin D."/>
            <person name="Finy P."/>
            <person name="Geml J."/>
            <person name="Haridas S."/>
            <person name="Hughes K."/>
            <person name="Justo A."/>
            <person name="Karasinski D."/>
            <person name="Kautmanova I."/>
            <person name="Kiss B."/>
            <person name="Kocsube S."/>
            <person name="Kotiranta H."/>
            <person name="LaButti K.M."/>
            <person name="Lechner B.E."/>
            <person name="Liimatainen K."/>
            <person name="Lipzen A."/>
            <person name="Lukacs Z."/>
            <person name="Mihaltcheva S."/>
            <person name="Morgado L.N."/>
            <person name="Niskanen T."/>
            <person name="Noordeloos M.E."/>
            <person name="Ohm R.A."/>
            <person name="Ortiz-Santana B."/>
            <person name="Ovrebo C."/>
            <person name="Racz N."/>
            <person name="Riley R."/>
            <person name="Savchenko A."/>
            <person name="Shiryaev A."/>
            <person name="Soop K."/>
            <person name="Spirin V."/>
            <person name="Szebenyi C."/>
            <person name="Tomsovsky M."/>
            <person name="Tulloss R.E."/>
            <person name="Uehling J."/>
            <person name="Grigoriev I.V."/>
            <person name="Vagvolgyi C."/>
            <person name="Papp T."/>
            <person name="Martin F.M."/>
            <person name="Miettinen O."/>
            <person name="Hibbett D.S."/>
            <person name="Nagy L.G."/>
        </authorList>
    </citation>
    <scope>NUCLEOTIDE SEQUENCE [LARGE SCALE GENOMIC DNA]</scope>
    <source>
        <strain evidence="7 8">OMC1185</strain>
    </source>
</reference>
<evidence type="ECO:0000313" key="8">
    <source>
        <dbReference type="Proteomes" id="UP000305948"/>
    </source>
</evidence>
<dbReference type="Proteomes" id="UP000305948">
    <property type="component" value="Unassembled WGS sequence"/>
</dbReference>
<dbReference type="PANTHER" id="PTHR10870">
    <property type="entry name" value="CELL CYCLE CHECKPOINT PROTEIN RAD1"/>
    <property type="match status" value="1"/>
</dbReference>
<dbReference type="OrthoDB" id="337581at2759"/>
<evidence type="ECO:0000256" key="2">
    <source>
        <dbReference type="ARBA" id="ARBA00010991"/>
    </source>
</evidence>
<keyword evidence="4" id="KW-0234">DNA repair</keyword>
<keyword evidence="3" id="KW-0227">DNA damage</keyword>
<proteinExistence type="inferred from homology"/>
<comment type="similarity">
    <text evidence="2">Belongs to the rad1 family.</text>
</comment>
<evidence type="ECO:0000256" key="4">
    <source>
        <dbReference type="ARBA" id="ARBA00023204"/>
    </source>
</evidence>
<dbReference type="InterPro" id="IPR003021">
    <property type="entry name" value="Rad1_Rec1_Rad17"/>
</dbReference>
<comment type="subcellular location">
    <subcellularLocation>
        <location evidence="1">Nucleus</location>
    </subcellularLocation>
</comment>